<dbReference type="OrthoDB" id="4557915at2"/>
<name>K9VRG7_9CYAN</name>
<gene>
    <name evidence="1" type="ORF">Osc7112_6371</name>
</gene>
<dbReference type="AlphaFoldDB" id="K9VRG7"/>
<proteinExistence type="predicted"/>
<dbReference type="Proteomes" id="UP000010478">
    <property type="component" value="Plasmid pOSC7112.01"/>
</dbReference>
<accession>K9VRG7</accession>
<protein>
    <submittedName>
        <fullName evidence="1">Uncharacterized protein</fullName>
    </submittedName>
</protein>
<sequence>MKYNVDDVVVRNWANLRQMPDGRWNRIWEITLKQAIPESINLENISKLLSHEDFDIRVVMREGNNLAISVTTERWGWEDELIFATYRMFEEIEHLVGKIDIIQAQNRDIWHLQFQTNKLKSFNAD</sequence>
<dbReference type="EMBL" id="CP003615">
    <property type="protein sequence ID" value="AFZ10526.1"/>
    <property type="molecule type" value="Genomic_DNA"/>
</dbReference>
<keyword evidence="2" id="KW-1185">Reference proteome</keyword>
<evidence type="ECO:0000313" key="1">
    <source>
        <dbReference type="EMBL" id="AFZ10526.1"/>
    </source>
</evidence>
<dbReference type="HOGENOM" id="CLU_1990411_0_0_3"/>
<dbReference type="KEGG" id="oni:Osc7112_6371"/>
<organism evidence="1 2">
    <name type="scientific">Phormidium nigroviride PCC 7112</name>
    <dbReference type="NCBI Taxonomy" id="179408"/>
    <lineage>
        <taxon>Bacteria</taxon>
        <taxon>Bacillati</taxon>
        <taxon>Cyanobacteriota</taxon>
        <taxon>Cyanophyceae</taxon>
        <taxon>Oscillatoriophycideae</taxon>
        <taxon>Oscillatoriales</taxon>
        <taxon>Oscillatoriaceae</taxon>
        <taxon>Phormidium</taxon>
    </lineage>
</organism>
<reference evidence="1 2" key="1">
    <citation type="submission" date="2012-05" db="EMBL/GenBank/DDBJ databases">
        <title>Finished plasmid 1 of genome of Oscillatoria sp. PCC 7112.</title>
        <authorList>
            <consortium name="US DOE Joint Genome Institute"/>
            <person name="Gugger M."/>
            <person name="Coursin T."/>
            <person name="Rippka R."/>
            <person name="Tandeau De Marsac N."/>
            <person name="Huntemann M."/>
            <person name="Wei C.-L."/>
            <person name="Han J."/>
            <person name="Detter J.C."/>
            <person name="Han C."/>
            <person name="Tapia R."/>
            <person name="Davenport K."/>
            <person name="Daligault H."/>
            <person name="Erkkila T."/>
            <person name="Gu W."/>
            <person name="Munk A.C.C."/>
            <person name="Teshima H."/>
            <person name="Xu Y."/>
            <person name="Chain P."/>
            <person name="Chen A."/>
            <person name="Krypides N."/>
            <person name="Mavromatis K."/>
            <person name="Markowitz V."/>
            <person name="Szeto E."/>
            <person name="Ivanova N."/>
            <person name="Mikhailova N."/>
            <person name="Ovchinnikova G."/>
            <person name="Pagani I."/>
            <person name="Pati A."/>
            <person name="Goodwin L."/>
            <person name="Peters L."/>
            <person name="Pitluck S."/>
            <person name="Woyke T."/>
            <person name="Kerfeld C."/>
        </authorList>
    </citation>
    <scope>NUCLEOTIDE SEQUENCE [LARGE SCALE GENOMIC DNA]</scope>
    <source>
        <strain evidence="1 2">PCC 7112</strain>
        <plasmid evidence="1 2">pOSC7112.01</plasmid>
    </source>
</reference>
<keyword evidence="1" id="KW-0614">Plasmid</keyword>
<evidence type="ECO:0000313" key="2">
    <source>
        <dbReference type="Proteomes" id="UP000010478"/>
    </source>
</evidence>
<geneLocation type="plasmid" evidence="1 2">
    <name>pOSC7112.01</name>
</geneLocation>
<dbReference type="RefSeq" id="WP_015211698.1">
    <property type="nucleotide sequence ID" value="NC_019763.1"/>
</dbReference>